<sequence>MTDAEWQAIKPLMPWSAWLTGNGGRPEEYGRRLIVEAIRYVVDSGCRWRNLPADFLPWRTVHAIFTRCWQDGDLLAVHNDLRVQVRQAEGREAEPSAGIVDSQSLRAAETMGAASRGYDAGKKVQGRKRSSARGVDTRFHAARAATIPS</sequence>
<dbReference type="EMBL" id="JBIAXI010000002">
    <property type="protein sequence ID" value="MFF4771898.1"/>
    <property type="molecule type" value="Genomic_DNA"/>
</dbReference>
<feature type="region of interest" description="Disordered" evidence="1">
    <location>
        <begin position="116"/>
        <end position="138"/>
    </location>
</feature>
<organism evidence="3 4">
    <name type="scientific">Microtetraspora fusca</name>
    <dbReference type="NCBI Taxonomy" id="1997"/>
    <lineage>
        <taxon>Bacteria</taxon>
        <taxon>Bacillati</taxon>
        <taxon>Actinomycetota</taxon>
        <taxon>Actinomycetes</taxon>
        <taxon>Streptosporangiales</taxon>
        <taxon>Streptosporangiaceae</taxon>
        <taxon>Microtetraspora</taxon>
    </lineage>
</organism>
<gene>
    <name evidence="3" type="ORF">ACFY05_03480</name>
</gene>
<dbReference type="PANTHER" id="PTHR30007:SF0">
    <property type="entry name" value="TRANSPOSASE"/>
    <property type="match status" value="1"/>
</dbReference>
<dbReference type="PANTHER" id="PTHR30007">
    <property type="entry name" value="PHP DOMAIN PROTEIN"/>
    <property type="match status" value="1"/>
</dbReference>
<evidence type="ECO:0000259" key="2">
    <source>
        <dbReference type="Pfam" id="PF13340"/>
    </source>
</evidence>
<accession>A0ABW6UYL0</accession>
<dbReference type="RefSeq" id="WP_387340469.1">
    <property type="nucleotide sequence ID" value="NZ_JBIAXI010000002.1"/>
</dbReference>
<dbReference type="Proteomes" id="UP001602119">
    <property type="component" value="Unassembled WGS sequence"/>
</dbReference>
<name>A0ABW6UYL0_MICFU</name>
<evidence type="ECO:0000313" key="4">
    <source>
        <dbReference type="Proteomes" id="UP001602119"/>
    </source>
</evidence>
<dbReference type="InterPro" id="IPR025161">
    <property type="entry name" value="IS402-like_dom"/>
</dbReference>
<keyword evidence="4" id="KW-1185">Reference proteome</keyword>
<proteinExistence type="predicted"/>
<protein>
    <submittedName>
        <fullName evidence="3">Transposase</fullName>
    </submittedName>
</protein>
<evidence type="ECO:0000313" key="3">
    <source>
        <dbReference type="EMBL" id="MFF4771898.1"/>
    </source>
</evidence>
<dbReference type="Pfam" id="PF13340">
    <property type="entry name" value="DUF4096"/>
    <property type="match status" value="1"/>
</dbReference>
<evidence type="ECO:0000256" key="1">
    <source>
        <dbReference type="SAM" id="MobiDB-lite"/>
    </source>
</evidence>
<reference evidence="3 4" key="1">
    <citation type="submission" date="2024-10" db="EMBL/GenBank/DDBJ databases">
        <title>The Natural Products Discovery Center: Release of the First 8490 Sequenced Strains for Exploring Actinobacteria Biosynthetic Diversity.</title>
        <authorList>
            <person name="Kalkreuter E."/>
            <person name="Kautsar S.A."/>
            <person name="Yang D."/>
            <person name="Bader C.D."/>
            <person name="Teijaro C.N."/>
            <person name="Fluegel L."/>
            <person name="Davis C.M."/>
            <person name="Simpson J.R."/>
            <person name="Lauterbach L."/>
            <person name="Steele A.D."/>
            <person name="Gui C."/>
            <person name="Meng S."/>
            <person name="Li G."/>
            <person name="Viehrig K."/>
            <person name="Ye F."/>
            <person name="Su P."/>
            <person name="Kiefer A.F."/>
            <person name="Nichols A."/>
            <person name="Cepeda A.J."/>
            <person name="Yan W."/>
            <person name="Fan B."/>
            <person name="Jiang Y."/>
            <person name="Adhikari A."/>
            <person name="Zheng C.-J."/>
            <person name="Schuster L."/>
            <person name="Cowan T.M."/>
            <person name="Smanski M.J."/>
            <person name="Chevrette M.G."/>
            <person name="De Carvalho L.P.S."/>
            <person name="Shen B."/>
        </authorList>
    </citation>
    <scope>NUCLEOTIDE SEQUENCE [LARGE SCALE GENOMIC DNA]</scope>
    <source>
        <strain evidence="3 4">NPDC001281</strain>
    </source>
</reference>
<comment type="caution">
    <text evidence="3">The sequence shown here is derived from an EMBL/GenBank/DDBJ whole genome shotgun (WGS) entry which is preliminary data.</text>
</comment>
<feature type="domain" description="Insertion element IS402-like" evidence="2">
    <location>
        <begin position="1"/>
        <end position="73"/>
    </location>
</feature>